<evidence type="ECO:0000256" key="1">
    <source>
        <dbReference type="SAM" id="MobiDB-lite"/>
    </source>
</evidence>
<dbReference type="EMBL" id="CAATIR010000004">
    <property type="protein sequence ID" value="VNQ83138.1"/>
    <property type="molecule type" value="Genomic_DNA"/>
</dbReference>
<name>A0A4J2FS10_STREE</name>
<proteinExistence type="predicted"/>
<organism evidence="2">
    <name type="scientific">Streptococcus pneumoniae</name>
    <dbReference type="NCBI Taxonomy" id="1313"/>
    <lineage>
        <taxon>Bacteria</taxon>
        <taxon>Bacillati</taxon>
        <taxon>Bacillota</taxon>
        <taxon>Bacilli</taxon>
        <taxon>Lactobacillales</taxon>
        <taxon>Streptococcaceae</taxon>
        <taxon>Streptococcus</taxon>
    </lineage>
</organism>
<sequence>MALCYIDKESIKKGKKFCKHSKGLEEIAIEGAFLEAYRQVYHSNENLMTDLLETIESELNDNSLNKELKRITNKLRILLKKEENLVNLRLEGKVSDSIYNEKYNEISSEKEFLAEEKVNIETTLKSEIDVKKRLTEFKHLLSSQKMLTEFDRTVFESIVEKIIVGGVNIDGEIDPAMLTIIFKTGETQNKDGKKFKSKRKNAKLEPDKLCPQNSDEDKKLYSQGTDNTRRDGSTFVQTRCR</sequence>
<evidence type="ECO:0000313" key="2">
    <source>
        <dbReference type="EMBL" id="VNQ83138.1"/>
    </source>
</evidence>
<accession>A0A4J2FS10</accession>
<gene>
    <name evidence="2" type="ORF">SAMEA2341575_00665</name>
</gene>
<keyword evidence="2" id="KW-0436">Ligase</keyword>
<feature type="region of interest" description="Disordered" evidence="1">
    <location>
        <begin position="192"/>
        <end position="241"/>
    </location>
</feature>
<reference evidence="2" key="1">
    <citation type="submission" date="2019-04" db="EMBL/GenBank/DDBJ databases">
        <authorList>
            <consortium name="Pathogen Informatics"/>
        </authorList>
    </citation>
    <scope>NUCLEOTIDE SEQUENCE</scope>
    <source>
        <strain evidence="2">GPSC8</strain>
    </source>
</reference>
<dbReference type="GO" id="GO:0004812">
    <property type="term" value="F:aminoacyl-tRNA ligase activity"/>
    <property type="evidence" value="ECO:0007669"/>
    <property type="project" value="UniProtKB-KW"/>
</dbReference>
<keyword evidence="2" id="KW-0030">Aminoacyl-tRNA synthetase</keyword>
<protein>
    <submittedName>
        <fullName evidence="2">Methionyl-tRNA synthetase</fullName>
    </submittedName>
</protein>
<dbReference type="AlphaFoldDB" id="A0A4J2FS10"/>